<dbReference type="Pfam" id="PF03407">
    <property type="entry name" value="Nucleotid_trans"/>
    <property type="match status" value="1"/>
</dbReference>
<keyword evidence="3" id="KW-1185">Reference proteome</keyword>
<accession>J3L788</accession>
<dbReference type="Gramene" id="OB01G50940.1">
    <property type="protein sequence ID" value="OB01G50940.1"/>
    <property type="gene ID" value="OB01G50940"/>
</dbReference>
<dbReference type="EnsemblPlants" id="OB01G50940.1">
    <property type="protein sequence ID" value="OB01G50940.1"/>
    <property type="gene ID" value="OB01G50940"/>
</dbReference>
<organism evidence="2">
    <name type="scientific">Oryza brachyantha</name>
    <name type="common">malo sina</name>
    <dbReference type="NCBI Taxonomy" id="4533"/>
    <lineage>
        <taxon>Eukaryota</taxon>
        <taxon>Viridiplantae</taxon>
        <taxon>Streptophyta</taxon>
        <taxon>Embryophyta</taxon>
        <taxon>Tracheophyta</taxon>
        <taxon>Spermatophyta</taxon>
        <taxon>Magnoliopsida</taxon>
        <taxon>Liliopsida</taxon>
        <taxon>Poales</taxon>
        <taxon>Poaceae</taxon>
        <taxon>BOP clade</taxon>
        <taxon>Oryzoideae</taxon>
        <taxon>Oryzeae</taxon>
        <taxon>Oryzinae</taxon>
        <taxon>Oryza</taxon>
    </lineage>
</organism>
<dbReference type="AlphaFoldDB" id="J3L788"/>
<evidence type="ECO:0000313" key="3">
    <source>
        <dbReference type="Proteomes" id="UP000006038"/>
    </source>
</evidence>
<reference evidence="2" key="1">
    <citation type="journal article" date="2013" name="Nat. Commun.">
        <title>Whole-genome sequencing of Oryza brachyantha reveals mechanisms underlying Oryza genome evolution.</title>
        <authorList>
            <person name="Chen J."/>
            <person name="Huang Q."/>
            <person name="Gao D."/>
            <person name="Wang J."/>
            <person name="Lang Y."/>
            <person name="Liu T."/>
            <person name="Li B."/>
            <person name="Bai Z."/>
            <person name="Luis Goicoechea J."/>
            <person name="Liang C."/>
            <person name="Chen C."/>
            <person name="Zhang W."/>
            <person name="Sun S."/>
            <person name="Liao Y."/>
            <person name="Zhang X."/>
            <person name="Yang L."/>
            <person name="Song C."/>
            <person name="Wang M."/>
            <person name="Shi J."/>
            <person name="Liu G."/>
            <person name="Liu J."/>
            <person name="Zhou H."/>
            <person name="Zhou W."/>
            <person name="Yu Q."/>
            <person name="An N."/>
            <person name="Chen Y."/>
            <person name="Cai Q."/>
            <person name="Wang B."/>
            <person name="Liu B."/>
            <person name="Min J."/>
            <person name="Huang Y."/>
            <person name="Wu H."/>
            <person name="Li Z."/>
            <person name="Zhang Y."/>
            <person name="Yin Y."/>
            <person name="Song W."/>
            <person name="Jiang J."/>
            <person name="Jackson S.A."/>
            <person name="Wing R.A."/>
            <person name="Wang J."/>
            <person name="Chen M."/>
        </authorList>
    </citation>
    <scope>NUCLEOTIDE SEQUENCE [LARGE SCALE GENOMIC DNA]</scope>
    <source>
        <strain evidence="2">cv. IRGC 101232</strain>
    </source>
</reference>
<evidence type="ECO:0000259" key="1">
    <source>
        <dbReference type="Pfam" id="PF03407"/>
    </source>
</evidence>
<reference evidence="2" key="2">
    <citation type="submission" date="2013-04" db="UniProtKB">
        <authorList>
            <consortium name="EnsemblPlants"/>
        </authorList>
    </citation>
    <scope>IDENTIFICATION</scope>
</reference>
<dbReference type="Proteomes" id="UP000006038">
    <property type="component" value="Chromosome 1"/>
</dbReference>
<dbReference type="HOGENOM" id="CLU_2124887_0_0_1"/>
<proteinExistence type="predicted"/>
<feature type="domain" description="Nucleotide-diphospho-sugar transferase" evidence="1">
    <location>
        <begin position="55"/>
        <end position="108"/>
    </location>
</feature>
<dbReference type="InterPro" id="IPR005069">
    <property type="entry name" value="Nucl-diP-sugar_transferase"/>
</dbReference>
<evidence type="ECO:0000313" key="2">
    <source>
        <dbReference type="EnsemblPlants" id="OB01G50940.1"/>
    </source>
</evidence>
<sequence>MTRRSPLGEGETGVNEARGGVLVVSPSVPPFRSIGVISILRLRVTVSNNQPGCAAVLRHWQAASQFPPDNDQGIFNAIERELAGGELNVKIVFLDTALSVRFCQYHDDVVDRCA</sequence>
<name>J3L788_ORYBR</name>
<protein>
    <recommendedName>
        <fullName evidence="1">Nucleotide-diphospho-sugar transferase domain-containing protein</fullName>
    </recommendedName>
</protein>